<evidence type="ECO:0000256" key="9">
    <source>
        <dbReference type="PIRSR" id="PIRSR032067-1"/>
    </source>
</evidence>
<dbReference type="NCBIfam" id="TIGR02069">
    <property type="entry name" value="cyanophycinase"/>
    <property type="match status" value="1"/>
</dbReference>
<feature type="active site" description="Charge relay system" evidence="9">
    <location>
        <position position="217"/>
    </location>
</feature>
<dbReference type="PANTHER" id="PTHR36175">
    <property type="entry name" value="CYANOPHYCINASE"/>
    <property type="match status" value="1"/>
</dbReference>
<evidence type="ECO:0000256" key="7">
    <source>
        <dbReference type="ARBA" id="ARBA00022801"/>
    </source>
</evidence>
<evidence type="ECO:0000256" key="4">
    <source>
        <dbReference type="ARBA" id="ARBA00013115"/>
    </source>
</evidence>
<dbReference type="GO" id="GO:0008241">
    <property type="term" value="F:peptidyl-dipeptidase activity"/>
    <property type="evidence" value="ECO:0007669"/>
    <property type="project" value="UniProtKB-EC"/>
</dbReference>
<dbReference type="EMBL" id="UGQL01000001">
    <property type="protein sequence ID" value="STZ26875.1"/>
    <property type="molecule type" value="Genomic_DNA"/>
</dbReference>
<dbReference type="PIRSF" id="PIRSF032067">
    <property type="entry name" value="Cyanophycinase"/>
    <property type="match status" value="1"/>
</dbReference>
<dbReference type="GO" id="GO:0006508">
    <property type="term" value="P:proteolysis"/>
    <property type="evidence" value="ECO:0007669"/>
    <property type="project" value="UniProtKB-KW"/>
</dbReference>
<protein>
    <recommendedName>
        <fullName evidence="5">Cyanophycinase</fullName>
        <ecNumber evidence="4">3.4.15.6</ecNumber>
    </recommendedName>
</protein>
<evidence type="ECO:0000313" key="11">
    <source>
        <dbReference type="Proteomes" id="UP000255024"/>
    </source>
</evidence>
<keyword evidence="10" id="KW-0121">Carboxypeptidase</keyword>
<keyword evidence="11" id="KW-1185">Reference proteome</keyword>
<dbReference type="SUPFAM" id="SSF52317">
    <property type="entry name" value="Class I glutamine amidotransferase-like"/>
    <property type="match status" value="1"/>
</dbReference>
<organism evidence="10 11">
    <name type="scientific">Myroides odoratus</name>
    <name type="common">Flavobacterium odoratum</name>
    <dbReference type="NCBI Taxonomy" id="256"/>
    <lineage>
        <taxon>Bacteria</taxon>
        <taxon>Pseudomonadati</taxon>
        <taxon>Bacteroidota</taxon>
        <taxon>Flavobacteriia</taxon>
        <taxon>Flavobacteriales</taxon>
        <taxon>Flavobacteriaceae</taxon>
        <taxon>Myroides</taxon>
    </lineage>
</organism>
<sequence>MSIKGKLIIVGGGIDVGNSIASETEIKQINSNYFYNCGILKNIIDESKNKEESRIEIITTASKMPEEVSQTYIHAFKLLGATNVGHLPINSRLEANDPDNLQRLTQANTVLFTGGDQLRLTSVIGGTPFQQMLLDKYHHEEFLYAGTSAGAAAVSSSMIYQGNSSDALLKGLVEINSGLSLIDSIIVDTHFIQRGRIGRLFQVVVGNPMKIGIGLGEDTGLIITDNNDTMIAIGSGSIILVDGRQITDTNLTQIDIGKPISISHLITHVMTQNDIFFFKENKIIIKDSQYNN</sequence>
<evidence type="ECO:0000256" key="8">
    <source>
        <dbReference type="ARBA" id="ARBA00022825"/>
    </source>
</evidence>
<dbReference type="PANTHER" id="PTHR36175:SF1">
    <property type="entry name" value="CYANOPHYCINASE"/>
    <property type="match status" value="1"/>
</dbReference>
<comment type="catalytic activity">
    <reaction evidence="1">
        <text>[L-4-(L-arginin-2-N-yl)aspartate](n) + H2O = [L-4-(L-arginin-2-N-yl)aspartate](n-1) + L-4-(L-arginin-2-N-yl)aspartate</text>
        <dbReference type="Rhea" id="RHEA:12845"/>
        <dbReference type="Rhea" id="RHEA-COMP:13728"/>
        <dbReference type="Rhea" id="RHEA-COMP:13734"/>
        <dbReference type="ChEBI" id="CHEBI:15377"/>
        <dbReference type="ChEBI" id="CHEBI:137986"/>
        <dbReference type="ChEBI" id="CHEBI:137991"/>
        <dbReference type="EC" id="3.4.15.6"/>
    </reaction>
</comment>
<evidence type="ECO:0000256" key="2">
    <source>
        <dbReference type="ARBA" id="ARBA00002039"/>
    </source>
</evidence>
<accession>A0A378RIT8</accession>
<reference evidence="10 11" key="1">
    <citation type="submission" date="2018-06" db="EMBL/GenBank/DDBJ databases">
        <authorList>
            <consortium name="Pathogen Informatics"/>
            <person name="Doyle S."/>
        </authorList>
    </citation>
    <scope>NUCLEOTIDE SEQUENCE [LARGE SCALE GENOMIC DNA]</scope>
    <source>
        <strain evidence="10 11">NCTC11179</strain>
    </source>
</reference>
<evidence type="ECO:0000256" key="6">
    <source>
        <dbReference type="ARBA" id="ARBA00022670"/>
    </source>
</evidence>
<evidence type="ECO:0000256" key="1">
    <source>
        <dbReference type="ARBA" id="ARBA00001092"/>
    </source>
</evidence>
<name>A0A378RIT8_MYROD</name>
<evidence type="ECO:0000256" key="3">
    <source>
        <dbReference type="ARBA" id="ARBA00006534"/>
    </source>
</evidence>
<dbReference type="GO" id="GO:0008236">
    <property type="term" value="F:serine-type peptidase activity"/>
    <property type="evidence" value="ECO:0007669"/>
    <property type="project" value="UniProtKB-KW"/>
</dbReference>
<dbReference type="InterPro" id="IPR011811">
    <property type="entry name" value="Peptidase_S51_cyanophycinase"/>
</dbReference>
<dbReference type="Proteomes" id="UP000255024">
    <property type="component" value="Unassembled WGS sequence"/>
</dbReference>
<dbReference type="RefSeq" id="WP_060875538.1">
    <property type="nucleotide sequence ID" value="NZ_CP068107.1"/>
</dbReference>
<dbReference type="EC" id="3.4.15.6" evidence="4"/>
<dbReference type="Pfam" id="PF03575">
    <property type="entry name" value="Peptidase_S51"/>
    <property type="match status" value="1"/>
</dbReference>
<feature type="active site" description="Charge relay system" evidence="9">
    <location>
        <position position="190"/>
    </location>
</feature>
<dbReference type="Gene3D" id="3.40.50.880">
    <property type="match status" value="1"/>
</dbReference>
<gene>
    <name evidence="10" type="primary">cphB</name>
    <name evidence="10" type="ORF">NCTC11179_00402</name>
</gene>
<evidence type="ECO:0000313" key="10">
    <source>
        <dbReference type="EMBL" id="STZ26875.1"/>
    </source>
</evidence>
<comment type="similarity">
    <text evidence="3">Belongs to the peptidase S51 family.</text>
</comment>
<dbReference type="OrthoDB" id="9799980at2"/>
<evidence type="ECO:0000256" key="5">
    <source>
        <dbReference type="ARBA" id="ARBA00015719"/>
    </source>
</evidence>
<dbReference type="GO" id="GO:0004180">
    <property type="term" value="F:carboxypeptidase activity"/>
    <property type="evidence" value="ECO:0007669"/>
    <property type="project" value="UniProtKB-KW"/>
</dbReference>
<dbReference type="InterPro" id="IPR005320">
    <property type="entry name" value="Peptidase_S51"/>
</dbReference>
<keyword evidence="6" id="KW-0645">Protease</keyword>
<dbReference type="InterPro" id="IPR029062">
    <property type="entry name" value="Class_I_gatase-like"/>
</dbReference>
<keyword evidence="7 10" id="KW-0378">Hydrolase</keyword>
<dbReference type="AlphaFoldDB" id="A0A378RIT8"/>
<dbReference type="CDD" id="cd03145">
    <property type="entry name" value="GAT1_cyanophycinase"/>
    <property type="match status" value="1"/>
</dbReference>
<comment type="function">
    <text evidence="2">Exopeptidase that catalyzes the hydrolytic cleavage of multi-L-arginyl-poly-L-aspartic acid (cyanophycin; a water-insoluble reserve polymer) into aspartate-arginine dipeptides.</text>
</comment>
<proteinExistence type="inferred from homology"/>
<feature type="active site" description="Charge relay system" evidence="9">
    <location>
        <position position="148"/>
    </location>
</feature>
<keyword evidence="8" id="KW-0720">Serine protease</keyword>